<proteinExistence type="predicted"/>
<accession>A0ABP2K0X8</accession>
<keyword evidence="2" id="KW-1185">Reference proteome</keyword>
<organism evidence="1 2">
    <name type="scientific">Listeria marthii FSL S4-120</name>
    <dbReference type="NCBI Taxonomy" id="702457"/>
    <lineage>
        <taxon>Bacteria</taxon>
        <taxon>Bacillati</taxon>
        <taxon>Bacillota</taxon>
        <taxon>Bacilli</taxon>
        <taxon>Bacillales</taxon>
        <taxon>Listeriaceae</taxon>
        <taxon>Listeria</taxon>
    </lineage>
</organism>
<gene>
    <name evidence="1" type="ORF">NT05LM_0616</name>
</gene>
<comment type="caution">
    <text evidence="1">The sequence shown here is derived from an EMBL/GenBank/DDBJ whole genome shotgun (WGS) entry which is preliminary data.</text>
</comment>
<sequence>MINLEWKELDCLEVDEQFEQILKFSYDAWILDQKNIRFFVRAFFLKWYLLIHNFDIESNEEQDEKLRYMYSYGEKELLDVTEVKWIIGYCLSLNPECFMEDEDYDDVRLKGRKYLHEATLANPEDVFLKDFYYAAGEKSIKEFVKWESENKEQLTNYLQSNLNYDSLFSDYFKEIITMDLDEEI</sequence>
<reference evidence="1 2" key="1">
    <citation type="journal article" date="2010" name="Microbiol. Resour. Announc.">
        <title>Comparative genomics of the bacterial genus Listeria: Genome evolution is characterized by limited gene acquisition and limited gene loss.</title>
        <authorList>
            <person name="den Bakker H.C."/>
            <person name="Cummings C.A."/>
            <person name="Ferreira V."/>
            <person name="Vatta P."/>
            <person name="Orsi R.H."/>
            <person name="Degoricija L."/>
            <person name="Barker M."/>
            <person name="Petrauskene O."/>
            <person name="Furtado M.R."/>
            <person name="Wiedmann M."/>
        </authorList>
    </citation>
    <scope>NUCLEOTIDE SEQUENCE [LARGE SCALE GENOMIC DNA]</scope>
    <source>
        <strain evidence="1 2">FSL S4-120</strain>
    </source>
</reference>
<name>A0ABP2K0X8_9LIST</name>
<evidence type="ECO:0000313" key="2">
    <source>
        <dbReference type="Proteomes" id="UP000003412"/>
    </source>
</evidence>
<protein>
    <submittedName>
        <fullName evidence="1">Uncharacterized protein</fullName>
    </submittedName>
</protein>
<evidence type="ECO:0000313" key="1">
    <source>
        <dbReference type="EMBL" id="EFR88776.1"/>
    </source>
</evidence>
<dbReference type="EMBL" id="ADXF01000325">
    <property type="protein sequence ID" value="EFR88776.1"/>
    <property type="molecule type" value="Genomic_DNA"/>
</dbReference>
<dbReference type="Proteomes" id="UP000003412">
    <property type="component" value="Chromosome"/>
</dbReference>